<dbReference type="AlphaFoldDB" id="A0AAD3TKM3"/>
<keyword evidence="3" id="KW-1185">Reference proteome</keyword>
<dbReference type="EMBL" id="BSYO01000040">
    <property type="protein sequence ID" value="GMH31270.1"/>
    <property type="molecule type" value="Genomic_DNA"/>
</dbReference>
<gene>
    <name evidence="2" type="ORF">Nepgr_033113</name>
</gene>
<feature type="region of interest" description="Disordered" evidence="1">
    <location>
        <begin position="67"/>
        <end position="103"/>
    </location>
</feature>
<accession>A0AAD3TKM3</accession>
<protein>
    <submittedName>
        <fullName evidence="2">Uncharacterized protein</fullName>
    </submittedName>
</protein>
<name>A0AAD3TKM3_NEPGR</name>
<dbReference type="Proteomes" id="UP001279734">
    <property type="component" value="Unassembled WGS sequence"/>
</dbReference>
<organism evidence="2 3">
    <name type="scientific">Nepenthes gracilis</name>
    <name type="common">Slender pitcher plant</name>
    <dbReference type="NCBI Taxonomy" id="150966"/>
    <lineage>
        <taxon>Eukaryota</taxon>
        <taxon>Viridiplantae</taxon>
        <taxon>Streptophyta</taxon>
        <taxon>Embryophyta</taxon>
        <taxon>Tracheophyta</taxon>
        <taxon>Spermatophyta</taxon>
        <taxon>Magnoliopsida</taxon>
        <taxon>eudicotyledons</taxon>
        <taxon>Gunneridae</taxon>
        <taxon>Pentapetalae</taxon>
        <taxon>Caryophyllales</taxon>
        <taxon>Nepenthaceae</taxon>
        <taxon>Nepenthes</taxon>
    </lineage>
</organism>
<sequence length="103" mass="11961">MTITNAINHKKMDGTFKIRSSKNRIRSNPANRRLIIAWRHPFITKSHKSTPQRKIAFQRNQRRLRHVRSSKNHNCRTTASSSSIMLPSPPTISKPPSYRKIMG</sequence>
<evidence type="ECO:0000313" key="3">
    <source>
        <dbReference type="Proteomes" id="UP001279734"/>
    </source>
</evidence>
<evidence type="ECO:0000256" key="1">
    <source>
        <dbReference type="SAM" id="MobiDB-lite"/>
    </source>
</evidence>
<comment type="caution">
    <text evidence="2">The sequence shown here is derived from an EMBL/GenBank/DDBJ whole genome shotgun (WGS) entry which is preliminary data.</text>
</comment>
<proteinExistence type="predicted"/>
<evidence type="ECO:0000313" key="2">
    <source>
        <dbReference type="EMBL" id="GMH31270.1"/>
    </source>
</evidence>
<feature type="compositionally biased region" description="Polar residues" evidence="1">
    <location>
        <begin position="75"/>
        <end position="85"/>
    </location>
</feature>
<reference evidence="2" key="1">
    <citation type="submission" date="2023-05" db="EMBL/GenBank/DDBJ databases">
        <title>Nepenthes gracilis genome sequencing.</title>
        <authorList>
            <person name="Fukushima K."/>
        </authorList>
    </citation>
    <scope>NUCLEOTIDE SEQUENCE</scope>
    <source>
        <strain evidence="2">SING2019-196</strain>
    </source>
</reference>